<evidence type="ECO:0000313" key="3">
    <source>
        <dbReference type="EMBL" id="RKP08406.1"/>
    </source>
</evidence>
<organism evidence="3 4">
    <name type="scientific">Thamnocephalis sphaerospora</name>
    <dbReference type="NCBI Taxonomy" id="78915"/>
    <lineage>
        <taxon>Eukaryota</taxon>
        <taxon>Fungi</taxon>
        <taxon>Fungi incertae sedis</taxon>
        <taxon>Zoopagomycota</taxon>
        <taxon>Zoopagomycotina</taxon>
        <taxon>Zoopagomycetes</taxon>
        <taxon>Zoopagales</taxon>
        <taxon>Sigmoideomycetaceae</taxon>
        <taxon>Thamnocephalis</taxon>
    </lineage>
</organism>
<feature type="region of interest" description="Disordered" evidence="1">
    <location>
        <begin position="130"/>
        <end position="171"/>
    </location>
</feature>
<keyword evidence="4" id="KW-1185">Reference proteome</keyword>
<feature type="compositionally biased region" description="Basic and acidic residues" evidence="1">
    <location>
        <begin position="238"/>
        <end position="252"/>
    </location>
</feature>
<feature type="region of interest" description="Disordered" evidence="1">
    <location>
        <begin position="536"/>
        <end position="656"/>
    </location>
</feature>
<feature type="region of interest" description="Disordered" evidence="1">
    <location>
        <begin position="293"/>
        <end position="361"/>
    </location>
</feature>
<feature type="transmembrane region" description="Helical" evidence="2">
    <location>
        <begin position="903"/>
        <end position="925"/>
    </location>
</feature>
<feature type="compositionally biased region" description="Basic and acidic residues" evidence="1">
    <location>
        <begin position="642"/>
        <end position="651"/>
    </location>
</feature>
<dbReference type="STRING" id="78915.A0A4P9XQT4"/>
<feature type="region of interest" description="Disordered" evidence="1">
    <location>
        <begin position="1"/>
        <end position="23"/>
    </location>
</feature>
<proteinExistence type="predicted"/>
<evidence type="ECO:0000256" key="1">
    <source>
        <dbReference type="SAM" id="MobiDB-lite"/>
    </source>
</evidence>
<feature type="region of interest" description="Disordered" evidence="1">
    <location>
        <begin position="392"/>
        <end position="424"/>
    </location>
</feature>
<feature type="compositionally biased region" description="Polar residues" evidence="1">
    <location>
        <begin position="326"/>
        <end position="336"/>
    </location>
</feature>
<gene>
    <name evidence="3" type="ORF">THASP1DRAFT_29785</name>
</gene>
<feature type="region of interest" description="Disordered" evidence="1">
    <location>
        <begin position="462"/>
        <end position="518"/>
    </location>
</feature>
<feature type="region of interest" description="Disordered" evidence="1">
    <location>
        <begin position="67"/>
        <end position="86"/>
    </location>
</feature>
<keyword evidence="2" id="KW-0812">Transmembrane</keyword>
<feature type="compositionally biased region" description="Acidic residues" evidence="1">
    <location>
        <begin position="134"/>
        <end position="144"/>
    </location>
</feature>
<dbReference type="Proteomes" id="UP000271241">
    <property type="component" value="Unassembled WGS sequence"/>
</dbReference>
<feature type="compositionally biased region" description="Low complexity" evidence="1">
    <location>
        <begin position="146"/>
        <end position="157"/>
    </location>
</feature>
<evidence type="ECO:0000313" key="4">
    <source>
        <dbReference type="Proteomes" id="UP000271241"/>
    </source>
</evidence>
<keyword evidence="2" id="KW-1133">Transmembrane helix</keyword>
<name>A0A4P9XQT4_9FUNG</name>
<feature type="compositionally biased region" description="Polar residues" evidence="1">
    <location>
        <begin position="213"/>
        <end position="230"/>
    </location>
</feature>
<feature type="region of interest" description="Disordered" evidence="1">
    <location>
        <begin position="197"/>
        <end position="264"/>
    </location>
</feature>
<feature type="compositionally biased region" description="Polar residues" evidence="1">
    <location>
        <begin position="404"/>
        <end position="417"/>
    </location>
</feature>
<keyword evidence="2" id="KW-0472">Membrane</keyword>
<dbReference type="OrthoDB" id="5592969at2759"/>
<accession>A0A4P9XQT4</accession>
<dbReference type="AlphaFoldDB" id="A0A4P9XQT4"/>
<sequence>MPLSVTPKESPAVTERELAARRRQPRLFLSLGNHGLGPAVREVALSGSNGGLATAATGSSYAHATIGSPYRRRGESPLAECSPSSPLAQPAVALGQAGHGTLGKRHSQVAAWVAETRRMLSTDWVSRVSKGYGLDDDDDDDGGDDSGVNGNGVSTSSGKKHGLLDTGIRARPPLPQEFREVAGASVATKQTFAPAAVEAQAGERQSEKDTAPQLRQNNISHSGANQSNGNPKGYSGRLWEHGYDNSGDKHNTSEAGNDDEDDDDDRQLRMLLSSVRDEEAVHLTRLARGYAEQRRANRTSIGSSVDLTNTSAHNRTQESLLPLATTGRSASESSQRPPRLQGTPARDTTAESDVHISASTWDRSDRCKTNLQNRYNHIYAQMAEHGNYNPLDERRKKQQQQQQHAASETYSRASTPEGTVIAGSRITSATPAAIGRAELTHLRAPASSRAPAETGAYGKRSILSSMDPDMSNHHHHNNHNNSNEEEEEEGGVDEDDDMDEDEGSSQASSSSRPFQRRGRTLAREIKQVLAHARLKNPLRRAISRTRQRGHTRHNQSESDITVDGEVGPAENPHDARASGSESGDPMRSSQSMPVLPRDRVAGQPELARRLRSSTLPVVQEKDEPVRSPKSLDCGNVTFERSPPGEHRKALSEKQMPARSRLRFSGADRPVSLARALESPDSAAKPVYSRLQALQESEELRSALMSERVVLLFKRFHEQNAYVDTRGDDTFLMRRLIEDQGKLAELEITLRTGKIPMYHEFIELLGHAQTNEREVRQFTESLNNRWAAMDGLGQRRVRSAIMDDMHGGEAHASTGILARKDEHRTLTELIESLNEHTATFLDQLEEVTQSQRCITEETRGSLARTSGIAQQSGRCFQQLNMLADEHQRFMAAHQGYWMELVYSLVSYLLEGAAFAFWIVALLIIYIRRIILLPKTLFSTRGPTTHHHR</sequence>
<protein>
    <submittedName>
        <fullName evidence="3">Uncharacterized protein</fullName>
    </submittedName>
</protein>
<evidence type="ECO:0000256" key="2">
    <source>
        <dbReference type="SAM" id="Phobius"/>
    </source>
</evidence>
<feature type="compositionally biased region" description="Acidic residues" evidence="1">
    <location>
        <begin position="483"/>
        <end position="503"/>
    </location>
</feature>
<dbReference type="EMBL" id="KZ992606">
    <property type="protein sequence ID" value="RKP08406.1"/>
    <property type="molecule type" value="Genomic_DNA"/>
</dbReference>
<reference evidence="4" key="1">
    <citation type="journal article" date="2018" name="Nat. Microbiol.">
        <title>Leveraging single-cell genomics to expand the fungal tree of life.</title>
        <authorList>
            <person name="Ahrendt S.R."/>
            <person name="Quandt C.A."/>
            <person name="Ciobanu D."/>
            <person name="Clum A."/>
            <person name="Salamov A."/>
            <person name="Andreopoulos B."/>
            <person name="Cheng J.F."/>
            <person name="Woyke T."/>
            <person name="Pelin A."/>
            <person name="Henrissat B."/>
            <person name="Reynolds N.K."/>
            <person name="Benny G.L."/>
            <person name="Smith M.E."/>
            <person name="James T.Y."/>
            <person name="Grigoriev I.V."/>
        </authorList>
    </citation>
    <scope>NUCLEOTIDE SEQUENCE [LARGE SCALE GENOMIC DNA]</scope>
    <source>
        <strain evidence="4">RSA 1356</strain>
    </source>
</reference>
<feature type="compositionally biased region" description="Basic residues" evidence="1">
    <location>
        <begin position="536"/>
        <end position="553"/>
    </location>
</feature>
<feature type="compositionally biased region" description="Polar residues" evidence="1">
    <location>
        <begin position="298"/>
        <end position="319"/>
    </location>
</feature>